<dbReference type="EMBL" id="AFYH01222766">
    <property type="status" value="NOT_ANNOTATED_CDS"/>
    <property type="molecule type" value="Genomic_DNA"/>
</dbReference>
<dbReference type="InParanoid" id="H3AD54"/>
<evidence type="ECO:0000256" key="9">
    <source>
        <dbReference type="ARBA" id="ARBA00022737"/>
    </source>
</evidence>
<organism evidence="19 20">
    <name type="scientific">Latimeria chalumnae</name>
    <name type="common">Coelacanth</name>
    <dbReference type="NCBI Taxonomy" id="7897"/>
    <lineage>
        <taxon>Eukaryota</taxon>
        <taxon>Metazoa</taxon>
        <taxon>Chordata</taxon>
        <taxon>Craniata</taxon>
        <taxon>Vertebrata</taxon>
        <taxon>Euteleostomi</taxon>
        <taxon>Coelacanthiformes</taxon>
        <taxon>Coelacanthidae</taxon>
        <taxon>Latimeria</taxon>
    </lineage>
</organism>
<keyword evidence="8 17" id="KW-0732">Signal</keyword>
<dbReference type="FunFam" id="3.80.10.10:FF:000018">
    <property type="entry name" value="Reticulon 4 receptor"/>
    <property type="match status" value="1"/>
</dbReference>
<comment type="similarity">
    <text evidence="15">Belongs to the Nogo receptor family.</text>
</comment>
<dbReference type="GO" id="GO:0098552">
    <property type="term" value="C:side of membrane"/>
    <property type="evidence" value="ECO:0007669"/>
    <property type="project" value="UniProtKB-KW"/>
</dbReference>
<accession>H3AD54</accession>
<evidence type="ECO:0000256" key="8">
    <source>
        <dbReference type="ARBA" id="ARBA00022729"/>
    </source>
</evidence>
<dbReference type="eggNOG" id="KOG0619">
    <property type="taxonomic scope" value="Eukaryota"/>
</dbReference>
<dbReference type="GO" id="GO:0005886">
    <property type="term" value="C:plasma membrane"/>
    <property type="evidence" value="ECO:0007669"/>
    <property type="project" value="UniProtKB-SubCell"/>
</dbReference>
<dbReference type="HOGENOM" id="CLU_000288_18_6_1"/>
<dbReference type="OMA" id="HRKPGKN"/>
<dbReference type="PANTHER" id="PTHR24369">
    <property type="entry name" value="ANTIGEN BSP, PUTATIVE-RELATED"/>
    <property type="match status" value="1"/>
</dbReference>
<evidence type="ECO:0000313" key="20">
    <source>
        <dbReference type="Proteomes" id="UP000008672"/>
    </source>
</evidence>
<proteinExistence type="inferred from homology"/>
<feature type="chain" id="PRO_5003580201" evidence="17">
    <location>
        <begin position="25"/>
        <end position="463"/>
    </location>
</feature>
<dbReference type="SUPFAM" id="SSF52058">
    <property type="entry name" value="L domain-like"/>
    <property type="match status" value="1"/>
</dbReference>
<keyword evidence="13" id="KW-0966">Cell projection</keyword>
<evidence type="ECO:0000256" key="10">
    <source>
        <dbReference type="ARBA" id="ARBA00023136"/>
    </source>
</evidence>
<sequence>SLFTGCCVELLLMLVGLELHFSASCPKNCVCYPSPMTVSCQAHNFTSIPEGIPTNSERVFLQNNKISMLLRGHFSPSMVTLWIYSNNITFIDPETFDGFVQLEELDLGDNRYLSSLGSETFHGLVKLHALHLYRCGLSSLPRRIFSGLFNLQYLYLQENQVEFLPDDLFIDMVNLSHLFLHGNKLRTLHENTFRGLVNLDRLLLHQNQLQMVHKWAFHDLKRLTTLFLFNNSLSELPGECLAQLGSLEFLRLNGNPWGCDCRARSLWDWLRRFRGSSSSVICETPKEMRGRDLKVISKEHFHNCSGSESLHQTKTNTHATLDKTNQKDHHIHPSAKEKGKEQDHQLHSSEPALPTRPRPGHKQHGRNCTRHKHRSSKTAAPGSKKSSNSVHTLDGMLDKDYMTDFGHKFSRDMVPTGSPRRKGKCTKKTPIRTPSGVQASNRGSLSIRASLVTFIVALFTIIR</sequence>
<evidence type="ECO:0000256" key="16">
    <source>
        <dbReference type="SAM" id="MobiDB-lite"/>
    </source>
</evidence>
<evidence type="ECO:0000256" key="4">
    <source>
        <dbReference type="ARBA" id="ARBA00004484"/>
    </source>
</evidence>
<keyword evidence="9" id="KW-0677">Repeat</keyword>
<evidence type="ECO:0000256" key="13">
    <source>
        <dbReference type="ARBA" id="ARBA00023273"/>
    </source>
</evidence>
<dbReference type="InterPro" id="IPR032675">
    <property type="entry name" value="LRR_dom_sf"/>
</dbReference>
<dbReference type="SMART" id="SM00369">
    <property type="entry name" value="LRR_TYP"/>
    <property type="match status" value="7"/>
</dbReference>
<dbReference type="AlphaFoldDB" id="H3AD54"/>
<evidence type="ECO:0000256" key="6">
    <source>
        <dbReference type="ARBA" id="ARBA00022475"/>
    </source>
</evidence>
<dbReference type="Pfam" id="PF13855">
    <property type="entry name" value="LRR_8"/>
    <property type="match status" value="2"/>
</dbReference>
<keyword evidence="14" id="KW-0449">Lipoprotein</keyword>
<evidence type="ECO:0000256" key="12">
    <source>
        <dbReference type="ARBA" id="ARBA00023180"/>
    </source>
</evidence>
<evidence type="ECO:0000256" key="7">
    <source>
        <dbReference type="ARBA" id="ARBA00022614"/>
    </source>
</evidence>
<dbReference type="InterPro" id="IPR000483">
    <property type="entry name" value="Cys-rich_flank_reg_C"/>
</dbReference>
<evidence type="ECO:0000256" key="3">
    <source>
        <dbReference type="ARBA" id="ARBA00004316"/>
    </source>
</evidence>
<feature type="signal peptide" evidence="17">
    <location>
        <begin position="1"/>
        <end position="24"/>
    </location>
</feature>
<feature type="compositionally biased region" description="Basic residues" evidence="16">
    <location>
        <begin position="419"/>
        <end position="430"/>
    </location>
</feature>
<dbReference type="FunCoup" id="H3AD54">
    <property type="interactions" value="186"/>
</dbReference>
<evidence type="ECO:0000256" key="1">
    <source>
        <dbReference type="ARBA" id="ARBA00004236"/>
    </source>
</evidence>
<dbReference type="GO" id="GO:0045121">
    <property type="term" value="C:membrane raft"/>
    <property type="evidence" value="ECO:0007669"/>
    <property type="project" value="UniProtKB-SubCell"/>
</dbReference>
<evidence type="ECO:0000313" key="19">
    <source>
        <dbReference type="Ensembl" id="ENSLACP00000007575.1"/>
    </source>
</evidence>
<feature type="domain" description="LRRCT" evidence="18">
    <location>
        <begin position="255"/>
        <end position="305"/>
    </location>
</feature>
<comment type="subcellular location">
    <subcellularLocation>
        <location evidence="1">Cell membrane</location>
    </subcellularLocation>
    <subcellularLocation>
        <location evidence="3">Cell projection</location>
    </subcellularLocation>
    <subcellularLocation>
        <location evidence="2">Membrane raft</location>
    </subcellularLocation>
    <subcellularLocation>
        <location evidence="5">Membrane</location>
        <topology evidence="5">Lipid-anchor</topology>
    </subcellularLocation>
    <subcellularLocation>
        <location evidence="4">Perikaryon</location>
    </subcellularLocation>
</comment>
<dbReference type="GO" id="GO:0043204">
    <property type="term" value="C:perikaryon"/>
    <property type="evidence" value="ECO:0007669"/>
    <property type="project" value="UniProtKB-SubCell"/>
</dbReference>
<dbReference type="PANTHER" id="PTHR24369:SF196">
    <property type="entry name" value="RETICULON 4 RECEPTOR LIKE 1"/>
    <property type="match status" value="1"/>
</dbReference>
<dbReference type="InterPro" id="IPR050541">
    <property type="entry name" value="LRR_TM_domain-containing"/>
</dbReference>
<evidence type="ECO:0000256" key="11">
    <source>
        <dbReference type="ARBA" id="ARBA00023170"/>
    </source>
</evidence>
<evidence type="ECO:0000256" key="14">
    <source>
        <dbReference type="ARBA" id="ARBA00023288"/>
    </source>
</evidence>
<evidence type="ECO:0000256" key="15">
    <source>
        <dbReference type="ARBA" id="ARBA00038236"/>
    </source>
</evidence>
<dbReference type="Gene3D" id="3.80.10.10">
    <property type="entry name" value="Ribonuclease Inhibitor"/>
    <property type="match status" value="1"/>
</dbReference>
<keyword evidence="20" id="KW-1185">Reference proteome</keyword>
<dbReference type="GeneTree" id="ENSGT00940000157112"/>
<dbReference type="Ensembl" id="ENSLACT00000007639.1">
    <property type="protein sequence ID" value="ENSLACP00000007575.1"/>
    <property type="gene ID" value="ENSLACG00000006713.1"/>
</dbReference>
<keyword evidence="11" id="KW-0675">Receptor</keyword>
<feature type="region of interest" description="Disordered" evidence="16">
    <location>
        <begin position="411"/>
        <end position="440"/>
    </location>
</feature>
<keyword evidence="12" id="KW-0325">Glycoprotein</keyword>
<evidence type="ECO:0000256" key="17">
    <source>
        <dbReference type="SAM" id="SignalP"/>
    </source>
</evidence>
<keyword evidence="10" id="KW-0472">Membrane</keyword>
<gene>
    <name evidence="19" type="primary">RTN4RL1</name>
</gene>
<dbReference type="SMART" id="SM00082">
    <property type="entry name" value="LRRCT"/>
    <property type="match status" value="1"/>
</dbReference>
<reference evidence="20" key="1">
    <citation type="submission" date="2011-08" db="EMBL/GenBank/DDBJ databases">
        <title>The draft genome of Latimeria chalumnae.</title>
        <authorList>
            <person name="Di Palma F."/>
            <person name="Alfoldi J."/>
            <person name="Johnson J."/>
            <person name="Berlin A."/>
            <person name="Gnerre S."/>
            <person name="Jaffe D."/>
            <person name="MacCallum I."/>
            <person name="Young S."/>
            <person name="Walker B.J."/>
            <person name="Lander E."/>
            <person name="Lindblad-Toh K."/>
        </authorList>
    </citation>
    <scope>NUCLEOTIDE SEQUENCE [LARGE SCALE GENOMIC DNA]</scope>
    <source>
        <strain evidence="20">Wild caught</strain>
    </source>
</reference>
<evidence type="ECO:0000259" key="18">
    <source>
        <dbReference type="SMART" id="SM00082"/>
    </source>
</evidence>
<dbReference type="Proteomes" id="UP000008672">
    <property type="component" value="Unassembled WGS sequence"/>
</dbReference>
<name>H3AD54_LATCH</name>
<feature type="region of interest" description="Disordered" evidence="16">
    <location>
        <begin position="320"/>
        <end position="392"/>
    </location>
</feature>
<dbReference type="STRING" id="7897.ENSLACP00000007575"/>
<protein>
    <submittedName>
        <fullName evidence="19">Reticulon 4 receptor like 1</fullName>
    </submittedName>
</protein>
<dbReference type="InterPro" id="IPR003591">
    <property type="entry name" value="Leu-rich_rpt_typical-subtyp"/>
</dbReference>
<evidence type="ECO:0000256" key="2">
    <source>
        <dbReference type="ARBA" id="ARBA00004285"/>
    </source>
</evidence>
<dbReference type="InterPro" id="IPR001611">
    <property type="entry name" value="Leu-rich_rpt"/>
</dbReference>
<feature type="compositionally biased region" description="Basic and acidic residues" evidence="16">
    <location>
        <begin position="334"/>
        <end position="347"/>
    </location>
</feature>
<keyword evidence="7" id="KW-0433">Leucine-rich repeat</keyword>
<dbReference type="GO" id="GO:0042995">
    <property type="term" value="C:cell projection"/>
    <property type="evidence" value="ECO:0007669"/>
    <property type="project" value="UniProtKB-SubCell"/>
</dbReference>
<keyword evidence="6" id="KW-1003">Cell membrane</keyword>
<reference evidence="19" key="3">
    <citation type="submission" date="2025-09" db="UniProtKB">
        <authorList>
            <consortium name="Ensembl"/>
        </authorList>
    </citation>
    <scope>IDENTIFICATION</scope>
</reference>
<feature type="compositionally biased region" description="Basic residues" evidence="16">
    <location>
        <begin position="358"/>
        <end position="376"/>
    </location>
</feature>
<reference evidence="19" key="2">
    <citation type="submission" date="2025-08" db="UniProtKB">
        <authorList>
            <consortium name="Ensembl"/>
        </authorList>
    </citation>
    <scope>IDENTIFICATION</scope>
</reference>
<evidence type="ECO:0000256" key="5">
    <source>
        <dbReference type="ARBA" id="ARBA00004635"/>
    </source>
</evidence>